<evidence type="ECO:0000313" key="5">
    <source>
        <dbReference type="Proteomes" id="UP000256869"/>
    </source>
</evidence>
<evidence type="ECO:0000313" key="4">
    <source>
        <dbReference type="EMBL" id="RED56018.1"/>
    </source>
</evidence>
<evidence type="ECO:0000259" key="3">
    <source>
        <dbReference type="Pfam" id="PF00296"/>
    </source>
</evidence>
<dbReference type="AlphaFoldDB" id="A0A3D9I2K9"/>
<dbReference type="GO" id="GO:0016705">
    <property type="term" value="F:oxidoreductase activity, acting on paired donors, with incorporation or reduction of molecular oxygen"/>
    <property type="evidence" value="ECO:0007669"/>
    <property type="project" value="InterPro"/>
</dbReference>
<dbReference type="InterPro" id="IPR036661">
    <property type="entry name" value="Luciferase-like_sf"/>
</dbReference>
<dbReference type="InterPro" id="IPR011251">
    <property type="entry name" value="Luciferase-like_dom"/>
</dbReference>
<dbReference type="InterPro" id="IPR050766">
    <property type="entry name" value="Bact_Lucif_Oxidored"/>
</dbReference>
<protein>
    <submittedName>
        <fullName evidence="4">Alkanesulfonate monooxygenase SsuD/methylene tetrahydromethanopterin reductase-like flavin-dependent oxidoreductase (Luciferase family)</fullName>
    </submittedName>
</protein>
<dbReference type="PANTHER" id="PTHR30137">
    <property type="entry name" value="LUCIFERASE-LIKE MONOOXYGENASE"/>
    <property type="match status" value="1"/>
</dbReference>
<reference evidence="4 5" key="1">
    <citation type="submission" date="2018-07" db="EMBL/GenBank/DDBJ databases">
        <title>Genomic Encyclopedia of Type Strains, Phase III (KMG-III): the genomes of soil and plant-associated and newly described type strains.</title>
        <authorList>
            <person name="Whitman W."/>
        </authorList>
    </citation>
    <scope>NUCLEOTIDE SEQUENCE [LARGE SCALE GENOMIC DNA]</scope>
    <source>
        <strain evidence="4 5">CECT 8236</strain>
    </source>
</reference>
<name>A0A3D9I2K9_9BACL</name>
<dbReference type="Pfam" id="PF00296">
    <property type="entry name" value="Bac_luciferase"/>
    <property type="match status" value="1"/>
</dbReference>
<evidence type="ECO:0000256" key="2">
    <source>
        <dbReference type="ARBA" id="ARBA00023033"/>
    </source>
</evidence>
<dbReference type="Proteomes" id="UP000256869">
    <property type="component" value="Unassembled WGS sequence"/>
</dbReference>
<gene>
    <name evidence="4" type="ORF">DFP95_11581</name>
</gene>
<organism evidence="4 5">
    <name type="scientific">Cohnella lupini</name>
    <dbReference type="NCBI Taxonomy" id="1294267"/>
    <lineage>
        <taxon>Bacteria</taxon>
        <taxon>Bacillati</taxon>
        <taxon>Bacillota</taxon>
        <taxon>Bacilli</taxon>
        <taxon>Bacillales</taxon>
        <taxon>Paenibacillaceae</taxon>
        <taxon>Cohnella</taxon>
    </lineage>
</organism>
<feature type="domain" description="Luciferase-like" evidence="3">
    <location>
        <begin position="22"/>
        <end position="313"/>
    </location>
</feature>
<accession>A0A3D9I2K9</accession>
<evidence type="ECO:0000256" key="1">
    <source>
        <dbReference type="ARBA" id="ARBA00023002"/>
    </source>
</evidence>
<dbReference type="RefSeq" id="WP_115994614.1">
    <property type="nucleotide sequence ID" value="NZ_QRDY01000015.1"/>
</dbReference>
<dbReference type="SUPFAM" id="SSF51679">
    <property type="entry name" value="Bacterial luciferase-like"/>
    <property type="match status" value="1"/>
</dbReference>
<proteinExistence type="predicted"/>
<dbReference type="PANTHER" id="PTHR30137:SF8">
    <property type="entry name" value="BLR5498 PROTEIN"/>
    <property type="match status" value="1"/>
</dbReference>
<dbReference type="EMBL" id="QRDY01000015">
    <property type="protein sequence ID" value="RED56018.1"/>
    <property type="molecule type" value="Genomic_DNA"/>
</dbReference>
<dbReference type="GO" id="GO:0004497">
    <property type="term" value="F:monooxygenase activity"/>
    <property type="evidence" value="ECO:0007669"/>
    <property type="project" value="UniProtKB-KW"/>
</dbReference>
<sequence>MKQYRMDTDKGIEFGLYSIGDHMPNPHTGSMINAEQRIQEFIEASKLADEGGLDVFAVGESHQPHFTTQAHTVLLGAIAQATKNIKVASSSTVLSTSDPVRVFEDFVTLDLISKGRAEIVAGRGSRVGAYNLLGYDVNDYEELFEEKMELLLKLNNEATITWKGQFRAPLNRASILPQPIHGRLPIWRAVGGTPASAIKSGYAGVPIMVAMLGGPSINFKATIDSYRETAARNGFDPATLPVTTTGLFYTATNSQDAQRELYPHLNSGFQAIRGTGYPKQQFAQSPDPRDALMVGSPQQIIEKILYQHELFGHQRFFAQLDFGGVPFDKIARNIELIATEIMPAVKKHTANHKE</sequence>
<dbReference type="GO" id="GO:0005829">
    <property type="term" value="C:cytosol"/>
    <property type="evidence" value="ECO:0007669"/>
    <property type="project" value="TreeGrafter"/>
</dbReference>
<keyword evidence="1" id="KW-0560">Oxidoreductase</keyword>
<dbReference type="Gene3D" id="3.20.20.30">
    <property type="entry name" value="Luciferase-like domain"/>
    <property type="match status" value="1"/>
</dbReference>
<keyword evidence="5" id="KW-1185">Reference proteome</keyword>
<comment type="caution">
    <text evidence="4">The sequence shown here is derived from an EMBL/GenBank/DDBJ whole genome shotgun (WGS) entry which is preliminary data.</text>
</comment>
<dbReference type="OrthoDB" id="9776438at2"/>
<keyword evidence="2 4" id="KW-0503">Monooxygenase</keyword>